<sequence>MKTTNIIILVATTLLTFTGCKKYLDKMPDDQLTMEMIFNDKIRTEDWLAGVYSGVPSPMWGYFKDQGFNIMGDDITIPAEWSPFGWKNVYAYTVGDWNPSSGWNPYYWIELPKRIRSGLIFLENVKPLPGVTAEDVEVMKGQVRFLIAYYYSLMIELYGPIPFKPGVIEAVDASAAELMTTQSPYDVIVDWIDTELKDVAGKLPAVYSDQHDWGKATSIMALAIRARTLLFAASPLFNGNPDLQNWKNADGENMFKQSYDVAKWAKAAAACKELIDAAESAGYGLYYEYNADGSIDPFMSYYNLSLRKFSDGNKEIIFGRPDNPDLNSWLAHHLPIGIGGNGGMGVTQELVDAFYMKNGLSIGDPNSGYTESGFSTQDEIRTTKWTGGGPNTGVVTTAGTYNMYVNREPRFYVSVIFDGAWLGVDKRKAEFVQGGRDTRLTFDAPQNGYNVRKAVSLDVFPRENRYNYQPGILYRLAEAYLSYAEALNESDPDNPDILKYVNLIRERAGIPSLTAGMSQAQMREAIRKERQIEFNCEGIRFNDIRRWKIGEETLNRQLFGMNFTGSVRSDDSGNPNAFFKRTFYKNRIFNKKMYLWPVPQAQMDINPNLVQAPGY</sequence>
<comment type="similarity">
    <text evidence="2">Belongs to the SusD family.</text>
</comment>
<dbReference type="SUPFAM" id="SSF48452">
    <property type="entry name" value="TPR-like"/>
    <property type="match status" value="1"/>
</dbReference>
<keyword evidence="3" id="KW-0732">Signal</keyword>
<dbReference type="InterPro" id="IPR033985">
    <property type="entry name" value="SusD-like_N"/>
</dbReference>
<evidence type="ECO:0000259" key="6">
    <source>
        <dbReference type="Pfam" id="PF07980"/>
    </source>
</evidence>
<evidence type="ECO:0000313" key="8">
    <source>
        <dbReference type="EMBL" id="GAA4801753.1"/>
    </source>
</evidence>
<organism evidence="8 9">
    <name type="scientific">Olivibacter ginsenosidimutans</name>
    <dbReference type="NCBI Taxonomy" id="1176537"/>
    <lineage>
        <taxon>Bacteria</taxon>
        <taxon>Pseudomonadati</taxon>
        <taxon>Bacteroidota</taxon>
        <taxon>Sphingobacteriia</taxon>
        <taxon>Sphingobacteriales</taxon>
        <taxon>Sphingobacteriaceae</taxon>
        <taxon>Olivibacter</taxon>
    </lineage>
</organism>
<dbReference type="RefSeq" id="WP_345233388.1">
    <property type="nucleotide sequence ID" value="NZ_BAABIQ010000042.1"/>
</dbReference>
<feature type="domain" description="RagB/SusD" evidence="6">
    <location>
        <begin position="338"/>
        <end position="615"/>
    </location>
</feature>
<protein>
    <submittedName>
        <fullName evidence="8">RagB/SusD family nutrient uptake outer membrane protein</fullName>
    </submittedName>
</protein>
<keyword evidence="5" id="KW-0998">Cell outer membrane</keyword>
<accession>A0ABP9BY50</accession>
<evidence type="ECO:0000256" key="1">
    <source>
        <dbReference type="ARBA" id="ARBA00004442"/>
    </source>
</evidence>
<dbReference type="Pfam" id="PF14322">
    <property type="entry name" value="SusD-like_3"/>
    <property type="match status" value="1"/>
</dbReference>
<evidence type="ECO:0000256" key="2">
    <source>
        <dbReference type="ARBA" id="ARBA00006275"/>
    </source>
</evidence>
<keyword evidence="4" id="KW-0472">Membrane</keyword>
<dbReference type="InterPro" id="IPR011990">
    <property type="entry name" value="TPR-like_helical_dom_sf"/>
</dbReference>
<evidence type="ECO:0000259" key="7">
    <source>
        <dbReference type="Pfam" id="PF14322"/>
    </source>
</evidence>
<feature type="domain" description="SusD-like N-terminal" evidence="7">
    <location>
        <begin position="22"/>
        <end position="228"/>
    </location>
</feature>
<dbReference type="Proteomes" id="UP001501411">
    <property type="component" value="Unassembled WGS sequence"/>
</dbReference>
<dbReference type="Pfam" id="PF07980">
    <property type="entry name" value="SusD_RagB"/>
    <property type="match status" value="1"/>
</dbReference>
<name>A0ABP9BY50_9SPHI</name>
<comment type="caution">
    <text evidence="8">The sequence shown here is derived from an EMBL/GenBank/DDBJ whole genome shotgun (WGS) entry which is preliminary data.</text>
</comment>
<evidence type="ECO:0000256" key="5">
    <source>
        <dbReference type="ARBA" id="ARBA00023237"/>
    </source>
</evidence>
<evidence type="ECO:0000256" key="4">
    <source>
        <dbReference type="ARBA" id="ARBA00023136"/>
    </source>
</evidence>
<dbReference type="InterPro" id="IPR012944">
    <property type="entry name" value="SusD_RagB_dom"/>
</dbReference>
<evidence type="ECO:0000313" key="9">
    <source>
        <dbReference type="Proteomes" id="UP001501411"/>
    </source>
</evidence>
<dbReference type="PROSITE" id="PS51257">
    <property type="entry name" value="PROKAR_LIPOPROTEIN"/>
    <property type="match status" value="1"/>
</dbReference>
<proteinExistence type="inferred from homology"/>
<comment type="subcellular location">
    <subcellularLocation>
        <location evidence="1">Cell outer membrane</location>
    </subcellularLocation>
</comment>
<dbReference type="EMBL" id="BAABIQ010000042">
    <property type="protein sequence ID" value="GAA4801753.1"/>
    <property type="molecule type" value="Genomic_DNA"/>
</dbReference>
<gene>
    <name evidence="8" type="ORF">GCM10023231_33220</name>
</gene>
<evidence type="ECO:0000256" key="3">
    <source>
        <dbReference type="ARBA" id="ARBA00022729"/>
    </source>
</evidence>
<keyword evidence="9" id="KW-1185">Reference proteome</keyword>
<dbReference type="Gene3D" id="1.25.40.390">
    <property type="match status" value="1"/>
</dbReference>
<reference evidence="9" key="1">
    <citation type="journal article" date="2019" name="Int. J. Syst. Evol. Microbiol.">
        <title>The Global Catalogue of Microorganisms (GCM) 10K type strain sequencing project: providing services to taxonomists for standard genome sequencing and annotation.</title>
        <authorList>
            <consortium name="The Broad Institute Genomics Platform"/>
            <consortium name="The Broad Institute Genome Sequencing Center for Infectious Disease"/>
            <person name="Wu L."/>
            <person name="Ma J."/>
        </authorList>
    </citation>
    <scope>NUCLEOTIDE SEQUENCE [LARGE SCALE GENOMIC DNA]</scope>
    <source>
        <strain evidence="9">JCM 18200</strain>
    </source>
</reference>